<dbReference type="Proteomes" id="UP000827092">
    <property type="component" value="Unassembled WGS sequence"/>
</dbReference>
<evidence type="ECO:0000259" key="7">
    <source>
        <dbReference type="PROSITE" id="PS50888"/>
    </source>
</evidence>
<dbReference type="AlphaFoldDB" id="A0AAV6U6L9"/>
<accession>A0AAV6U6L9</accession>
<evidence type="ECO:0000256" key="2">
    <source>
        <dbReference type="ARBA" id="ARBA00023015"/>
    </source>
</evidence>
<dbReference type="InterPro" id="IPR011598">
    <property type="entry name" value="bHLH_dom"/>
</dbReference>
<evidence type="ECO:0000313" key="9">
    <source>
        <dbReference type="Proteomes" id="UP000827092"/>
    </source>
</evidence>
<evidence type="ECO:0000313" key="8">
    <source>
        <dbReference type="EMBL" id="KAG8179468.1"/>
    </source>
</evidence>
<keyword evidence="9" id="KW-1185">Reference proteome</keyword>
<dbReference type="PROSITE" id="PS50888">
    <property type="entry name" value="BHLH"/>
    <property type="match status" value="1"/>
</dbReference>
<dbReference type="CDD" id="cd11410">
    <property type="entry name" value="bHLH_O_HES"/>
    <property type="match status" value="1"/>
</dbReference>
<dbReference type="GO" id="GO:0005634">
    <property type="term" value="C:nucleus"/>
    <property type="evidence" value="ECO:0007669"/>
    <property type="project" value="UniProtKB-SubCell"/>
</dbReference>
<feature type="region of interest" description="Disordered" evidence="6">
    <location>
        <begin position="388"/>
        <end position="430"/>
    </location>
</feature>
<dbReference type="SMART" id="SM00353">
    <property type="entry name" value="HLH"/>
    <property type="match status" value="1"/>
</dbReference>
<dbReference type="FunFam" id="4.10.280.10:FF:000009">
    <property type="entry name" value="Transcription factor HES-1"/>
    <property type="match status" value="1"/>
</dbReference>
<keyword evidence="4" id="KW-0804">Transcription</keyword>
<comment type="caution">
    <text evidence="8">The sequence shown here is derived from an EMBL/GenBank/DDBJ whole genome shotgun (WGS) entry which is preliminary data.</text>
</comment>
<gene>
    <name evidence="8" type="ORF">JTE90_021032</name>
</gene>
<reference evidence="8 9" key="1">
    <citation type="journal article" date="2022" name="Nat. Ecol. Evol.">
        <title>A masculinizing supergene underlies an exaggerated male reproductive morph in a spider.</title>
        <authorList>
            <person name="Hendrickx F."/>
            <person name="De Corte Z."/>
            <person name="Sonet G."/>
            <person name="Van Belleghem S.M."/>
            <person name="Kostlbacher S."/>
            <person name="Vangestel C."/>
        </authorList>
    </citation>
    <scope>NUCLEOTIDE SEQUENCE [LARGE SCALE GENOMIC DNA]</scope>
    <source>
        <strain evidence="8">W744_W776</strain>
    </source>
</reference>
<feature type="compositionally biased region" description="Low complexity" evidence="6">
    <location>
        <begin position="391"/>
        <end position="407"/>
    </location>
</feature>
<dbReference type="Pfam" id="PF00010">
    <property type="entry name" value="HLH"/>
    <property type="match status" value="1"/>
</dbReference>
<feature type="compositionally biased region" description="Basic and acidic residues" evidence="6">
    <location>
        <begin position="408"/>
        <end position="420"/>
    </location>
</feature>
<dbReference type="PANTHER" id="PTHR10985">
    <property type="entry name" value="BASIC HELIX-LOOP-HELIX TRANSCRIPTION FACTOR, HES-RELATED"/>
    <property type="match status" value="1"/>
</dbReference>
<feature type="domain" description="BHLH" evidence="7">
    <location>
        <begin position="14"/>
        <end position="71"/>
    </location>
</feature>
<feature type="compositionally biased region" description="Basic and acidic residues" evidence="6">
    <location>
        <begin position="317"/>
        <end position="330"/>
    </location>
</feature>
<feature type="compositionally biased region" description="Polar residues" evidence="6">
    <location>
        <begin position="297"/>
        <end position="314"/>
    </location>
</feature>
<evidence type="ECO:0000256" key="4">
    <source>
        <dbReference type="ARBA" id="ARBA00023163"/>
    </source>
</evidence>
<dbReference type="SUPFAM" id="SSF47459">
    <property type="entry name" value="HLH, helix-loop-helix DNA-binding domain"/>
    <property type="match status" value="1"/>
</dbReference>
<feature type="region of interest" description="Disordered" evidence="6">
    <location>
        <begin position="297"/>
        <end position="330"/>
    </location>
</feature>
<dbReference type="GO" id="GO:1990837">
    <property type="term" value="F:sequence-specific double-stranded DNA binding"/>
    <property type="evidence" value="ECO:0007669"/>
    <property type="project" value="UniProtKB-ARBA"/>
</dbReference>
<organism evidence="8 9">
    <name type="scientific">Oedothorax gibbosus</name>
    <dbReference type="NCBI Taxonomy" id="931172"/>
    <lineage>
        <taxon>Eukaryota</taxon>
        <taxon>Metazoa</taxon>
        <taxon>Ecdysozoa</taxon>
        <taxon>Arthropoda</taxon>
        <taxon>Chelicerata</taxon>
        <taxon>Arachnida</taxon>
        <taxon>Araneae</taxon>
        <taxon>Araneomorphae</taxon>
        <taxon>Entelegynae</taxon>
        <taxon>Araneoidea</taxon>
        <taxon>Linyphiidae</taxon>
        <taxon>Erigoninae</taxon>
        <taxon>Oedothorax</taxon>
    </lineage>
</organism>
<dbReference type="GO" id="GO:0046983">
    <property type="term" value="F:protein dimerization activity"/>
    <property type="evidence" value="ECO:0007669"/>
    <property type="project" value="InterPro"/>
</dbReference>
<keyword evidence="3" id="KW-0238">DNA-binding</keyword>
<proteinExistence type="predicted"/>
<evidence type="ECO:0000256" key="6">
    <source>
        <dbReference type="SAM" id="MobiDB-lite"/>
    </source>
</evidence>
<dbReference type="InterPro" id="IPR050370">
    <property type="entry name" value="HES_HEY"/>
</dbReference>
<dbReference type="EMBL" id="JAFNEN010000625">
    <property type="protein sequence ID" value="KAG8179468.1"/>
    <property type="molecule type" value="Genomic_DNA"/>
</dbReference>
<comment type="subcellular location">
    <subcellularLocation>
        <location evidence="1">Nucleus</location>
    </subcellularLocation>
</comment>
<evidence type="ECO:0000256" key="5">
    <source>
        <dbReference type="ARBA" id="ARBA00023242"/>
    </source>
</evidence>
<dbReference type="InterPro" id="IPR036638">
    <property type="entry name" value="HLH_DNA-bd_sf"/>
</dbReference>
<evidence type="ECO:0000256" key="3">
    <source>
        <dbReference type="ARBA" id="ARBA00023125"/>
    </source>
</evidence>
<dbReference type="Gene3D" id="4.10.280.10">
    <property type="entry name" value="Helix-loop-helix DNA-binding domain"/>
    <property type="match status" value="1"/>
</dbReference>
<keyword evidence="2" id="KW-0805">Transcription regulation</keyword>
<sequence>MPTKRSQEFMDLKIGKASKPLIEKRRRARINQSLAQLKSLVIDPKTTENSRQAKLEKADILELTVKHLRDIKKEQSEETVENVTSIQKKFEKGFSECVRQVELFFGSIGDPQLMSVEGNLKKKLKDHLWRSLQCFQVPEAEPSEAQKETFSHPATSCAPDYNVSNQSYKRPASSSVASYDDEMANSNTIDLSFHSSKKRKYDETEVYSCDSYQSVIRSTTLERNGNNYYEPSFRNITSADSSRSYSPYDDFGSDMGVPEGPLLNYSLEKSDEGQCSFYPNSAECGPEVVSLKTKSNDSQYHHQGTSQTFLGNSPTKKRLEPKNTHYDPERLGNFTRQIPLIPRRLQNGEWALVLPGSLTLNEHDVQNPLSAFRFVLPSSLAEDQVVKRNGSVSSPFSSSVSDMSMEEFSSRSDGEIRFDYDGNNDPWRPW</sequence>
<protein>
    <recommendedName>
        <fullName evidence="7">BHLH domain-containing protein</fullName>
    </recommendedName>
</protein>
<evidence type="ECO:0000256" key="1">
    <source>
        <dbReference type="ARBA" id="ARBA00004123"/>
    </source>
</evidence>
<name>A0AAV6U6L9_9ARAC</name>
<keyword evidence="5" id="KW-0539">Nucleus</keyword>